<feature type="transmembrane region" description="Helical" evidence="9">
    <location>
        <begin position="112"/>
        <end position="132"/>
    </location>
</feature>
<evidence type="ECO:0000313" key="11">
    <source>
        <dbReference type="Proteomes" id="UP000325004"/>
    </source>
</evidence>
<feature type="transmembrane region" description="Helical" evidence="9">
    <location>
        <begin position="316"/>
        <end position="334"/>
    </location>
</feature>
<keyword evidence="5 9" id="KW-0812">Transmembrane</keyword>
<dbReference type="PANTHER" id="PTHR42770">
    <property type="entry name" value="AMINO ACID TRANSPORTER-RELATED"/>
    <property type="match status" value="1"/>
</dbReference>
<feature type="transmembrane region" description="Helical" evidence="9">
    <location>
        <begin position="378"/>
        <end position="403"/>
    </location>
</feature>
<dbReference type="RefSeq" id="WP_148971731.1">
    <property type="nucleotide sequence ID" value="NZ_CP043316.1"/>
</dbReference>
<comment type="subcellular location">
    <subcellularLocation>
        <location evidence="1">Cell membrane</location>
        <topology evidence="1">Multi-pass membrane protein</topology>
    </subcellularLocation>
</comment>
<evidence type="ECO:0000256" key="6">
    <source>
        <dbReference type="ARBA" id="ARBA00022989"/>
    </source>
</evidence>
<protein>
    <recommendedName>
        <fullName evidence="3">Arginine/agmatine antiporter</fullName>
    </recommendedName>
</protein>
<feature type="transmembrane region" description="Helical" evidence="9">
    <location>
        <begin position="39"/>
        <end position="57"/>
    </location>
</feature>
<keyword evidence="7 9" id="KW-0472">Membrane</keyword>
<evidence type="ECO:0000256" key="9">
    <source>
        <dbReference type="SAM" id="Phobius"/>
    </source>
</evidence>
<evidence type="ECO:0000256" key="1">
    <source>
        <dbReference type="ARBA" id="ARBA00004651"/>
    </source>
</evidence>
<dbReference type="OrthoDB" id="3185104at2"/>
<reference evidence="10 11" key="1">
    <citation type="submission" date="2019-08" db="EMBL/GenBank/DDBJ databases">
        <title>Highly reduced genomes of protist endosymbionts show evolutionary convergence.</title>
        <authorList>
            <person name="George E."/>
            <person name="Husnik F."/>
            <person name="Tashyreva D."/>
            <person name="Prokopchuk G."/>
            <person name="Horak A."/>
            <person name="Kwong W.K."/>
            <person name="Lukes J."/>
            <person name="Keeling P.J."/>
        </authorList>
    </citation>
    <scope>NUCLEOTIDE SEQUENCE [LARGE SCALE GENOMIC DNA]</scope>
    <source>
        <strain evidence="10">1604LC</strain>
    </source>
</reference>
<organism evidence="10 11">
    <name type="scientific">Candidatus Cytomitobacter primus</name>
    <dbReference type="NCBI Taxonomy" id="2066024"/>
    <lineage>
        <taxon>Bacteria</taxon>
        <taxon>Pseudomonadati</taxon>
        <taxon>Pseudomonadota</taxon>
        <taxon>Alphaproteobacteria</taxon>
        <taxon>Holosporales</taxon>
        <taxon>Holosporaceae</taxon>
        <taxon>Candidatus Cytomitobacter</taxon>
    </lineage>
</organism>
<evidence type="ECO:0000313" key="10">
    <source>
        <dbReference type="EMBL" id="QEK38610.1"/>
    </source>
</evidence>
<dbReference type="EMBL" id="CP043316">
    <property type="protein sequence ID" value="QEK38610.1"/>
    <property type="molecule type" value="Genomic_DNA"/>
</dbReference>
<sequence>MSSKKIGFISLTSIIIGNIMGSGVLLLPKTIGKFGIISLWSYAISAVGFLAIGLLYAQMQMWLKCEGVHGPILKVFGNKYGKAAAFLYWLSVVTGNSALFTSLFSYIGFGKISLLTCLSLTSIILFFATLFNCIDLRAVKIVELFVAAVKMIPLIGLPLLCIYYAWKSNVDIYKIYETTTFTSGIQQTLTHTLWAFLGVETAVAIGSKIHNPEKTIARSMIVGMSTIAIAYILGMWAILKILPNVSEINAPYTELLMFIVPQSIRSFASPLIYGLAIFLILGSVYSWIFTTGVIASDSAEQGLFPKFLAYKNRFGAPSNALIVSSLFSLLFLIATYRDDLSTHFDIMINFLTLITFFVHFATNIAFFKFIFSQSKLTIYNLFIGTTAIIANIIAISIIIMQILT</sequence>
<feature type="transmembrane region" description="Helical" evidence="9">
    <location>
        <begin position="144"/>
        <end position="166"/>
    </location>
</feature>
<dbReference type="GO" id="GO:0005886">
    <property type="term" value="C:plasma membrane"/>
    <property type="evidence" value="ECO:0007669"/>
    <property type="project" value="UniProtKB-SubCell"/>
</dbReference>
<proteinExistence type="inferred from homology"/>
<dbReference type="InterPro" id="IPR002293">
    <property type="entry name" value="AA/rel_permease1"/>
</dbReference>
<evidence type="ECO:0000256" key="2">
    <source>
        <dbReference type="ARBA" id="ARBA00008220"/>
    </source>
</evidence>
<feature type="transmembrane region" description="Helical" evidence="9">
    <location>
        <begin position="346"/>
        <end position="366"/>
    </location>
</feature>
<keyword evidence="6 9" id="KW-1133">Transmembrane helix</keyword>
<feature type="transmembrane region" description="Helical" evidence="9">
    <location>
        <begin position="221"/>
        <end position="239"/>
    </location>
</feature>
<evidence type="ECO:0000256" key="5">
    <source>
        <dbReference type="ARBA" id="ARBA00022692"/>
    </source>
</evidence>
<dbReference type="PANTHER" id="PTHR42770:SF18">
    <property type="entry name" value="ARGININE_AGMATINE ANTIPORTER"/>
    <property type="match status" value="1"/>
</dbReference>
<evidence type="ECO:0000256" key="4">
    <source>
        <dbReference type="ARBA" id="ARBA00022475"/>
    </source>
</evidence>
<dbReference type="Pfam" id="PF13520">
    <property type="entry name" value="AA_permease_2"/>
    <property type="match status" value="1"/>
</dbReference>
<feature type="transmembrane region" description="Helical" evidence="9">
    <location>
        <begin position="7"/>
        <end position="27"/>
    </location>
</feature>
<dbReference type="AlphaFoldDB" id="A0A5C0UFW2"/>
<dbReference type="PIRSF" id="PIRSF006060">
    <property type="entry name" value="AA_transporter"/>
    <property type="match status" value="1"/>
</dbReference>
<keyword evidence="4" id="KW-1003">Cell membrane</keyword>
<feature type="transmembrane region" description="Helical" evidence="9">
    <location>
        <begin position="271"/>
        <end position="295"/>
    </location>
</feature>
<accession>A0A5C0UFW2</accession>
<feature type="transmembrane region" description="Helical" evidence="9">
    <location>
        <begin position="86"/>
        <end position="106"/>
    </location>
</feature>
<comment type="function">
    <text evidence="8">Major component of the acid-resistance (AR) system allowing enteric pathogens to survive the acidic environment in the stomach. Exchanges extracellular arginine for its intracellular decarboxylation product agmatine (Agm) thereby expelling intracellular protons. Probably undergoes several conformational states in order to translocate the substrate across the membrane; keeps the substrate accessible to only 1 side of the membrane at a time by opening and closing 3 membrane-internal gates.</text>
</comment>
<keyword evidence="11" id="KW-1185">Reference proteome</keyword>
<name>A0A5C0UFW2_9PROT</name>
<evidence type="ECO:0000256" key="8">
    <source>
        <dbReference type="ARBA" id="ARBA00045636"/>
    </source>
</evidence>
<dbReference type="GO" id="GO:0022857">
    <property type="term" value="F:transmembrane transporter activity"/>
    <property type="evidence" value="ECO:0007669"/>
    <property type="project" value="InterPro"/>
</dbReference>
<evidence type="ECO:0000256" key="3">
    <source>
        <dbReference type="ARBA" id="ARBA00021069"/>
    </source>
</evidence>
<dbReference type="Gene3D" id="1.20.1740.10">
    <property type="entry name" value="Amino acid/polyamine transporter I"/>
    <property type="match status" value="1"/>
</dbReference>
<gene>
    <name evidence="10" type="ORF">FZC34_01665</name>
</gene>
<evidence type="ECO:0000256" key="7">
    <source>
        <dbReference type="ARBA" id="ARBA00023136"/>
    </source>
</evidence>
<comment type="similarity">
    <text evidence="2">Belongs to the amino acid-polyamine-organocation (APC) superfamily. Basic amino acid/polyamine antiporter (APA) (TC 2.A.3.2) family.</text>
</comment>
<dbReference type="KEGG" id="cpri:FZC34_01665"/>
<dbReference type="Proteomes" id="UP000325004">
    <property type="component" value="Chromosome"/>
</dbReference>
<dbReference type="InterPro" id="IPR050367">
    <property type="entry name" value="APC_superfamily"/>
</dbReference>